<evidence type="ECO:0000313" key="2">
    <source>
        <dbReference type="EMBL" id="CBK24915.2"/>
    </source>
</evidence>
<organism evidence="2">
    <name type="scientific">Blastocystis hominis</name>
    <dbReference type="NCBI Taxonomy" id="12968"/>
    <lineage>
        <taxon>Eukaryota</taxon>
        <taxon>Sar</taxon>
        <taxon>Stramenopiles</taxon>
        <taxon>Bigyra</taxon>
        <taxon>Opalozoa</taxon>
        <taxon>Opalinata</taxon>
        <taxon>Blastocystidae</taxon>
        <taxon>Blastocystis</taxon>
    </lineage>
</organism>
<proteinExistence type="predicted"/>
<evidence type="ECO:0000313" key="3">
    <source>
        <dbReference type="Proteomes" id="UP000008312"/>
    </source>
</evidence>
<sequence>MNGLNGLNGGAPGLEEGKRISTPKARIVNRKRSVVGREEKIAREGNGKRSRVVEEDAYYLKMNTENLQALKAHLESVKLKEKELKQKKYKRKV</sequence>
<feature type="region of interest" description="Disordered" evidence="1">
    <location>
        <begin position="1"/>
        <end position="25"/>
    </location>
</feature>
<feature type="compositionally biased region" description="Gly residues" evidence="1">
    <location>
        <begin position="1"/>
        <end position="12"/>
    </location>
</feature>
<keyword evidence="3" id="KW-1185">Reference proteome</keyword>
<gene>
    <name evidence="2" type="ORF">GSBLH_T00004580001</name>
</gene>
<reference evidence="2" key="1">
    <citation type="submission" date="2010-02" db="EMBL/GenBank/DDBJ databases">
        <title>Sequencing and annotation of the Blastocystis hominis genome.</title>
        <authorList>
            <person name="Wincker P."/>
        </authorList>
    </citation>
    <scope>NUCLEOTIDE SEQUENCE</scope>
    <source>
        <strain evidence="2">Singapore isolate B</strain>
    </source>
</reference>
<accession>D8MA26</accession>
<dbReference type="RefSeq" id="XP_012898963.1">
    <property type="nucleotide sequence ID" value="XM_013043509.1"/>
</dbReference>
<protein>
    <submittedName>
        <fullName evidence="2">Uncharacterized protein</fullName>
    </submittedName>
</protein>
<dbReference type="GeneID" id="24921600"/>
<dbReference type="InParanoid" id="D8MA26"/>
<dbReference type="Proteomes" id="UP000008312">
    <property type="component" value="Unassembled WGS sequence"/>
</dbReference>
<dbReference type="EMBL" id="FN668689">
    <property type="protein sequence ID" value="CBK24915.2"/>
    <property type="molecule type" value="Genomic_DNA"/>
</dbReference>
<dbReference type="AlphaFoldDB" id="D8MA26"/>
<evidence type="ECO:0000256" key="1">
    <source>
        <dbReference type="SAM" id="MobiDB-lite"/>
    </source>
</evidence>
<name>D8MA26_BLAHO</name>